<keyword evidence="3" id="KW-1185">Reference proteome</keyword>
<reference evidence="2 3" key="1">
    <citation type="submission" date="2017-12" db="EMBL/GenBank/DDBJ databases">
        <title>Comparative genomics of Botrytis spp.</title>
        <authorList>
            <person name="Valero-Jimenez C.A."/>
            <person name="Tapia P."/>
            <person name="Veloso J."/>
            <person name="Silva-Moreno E."/>
            <person name="Staats M."/>
            <person name="Valdes J.H."/>
            <person name="Van Kan J.A.L."/>
        </authorList>
    </citation>
    <scope>NUCLEOTIDE SEQUENCE [LARGE SCALE GENOMIC DNA]</scope>
    <source>
        <strain evidence="2 3">MUCL2120</strain>
    </source>
</reference>
<accession>A0A4Z1HQI4</accession>
<proteinExistence type="predicted"/>
<name>A0A4Z1HQI4_9HELO</name>
<evidence type="ECO:0000256" key="1">
    <source>
        <dbReference type="SAM" id="MobiDB-lite"/>
    </source>
</evidence>
<comment type="caution">
    <text evidence="2">The sequence shown here is derived from an EMBL/GenBank/DDBJ whole genome shotgun (WGS) entry which is preliminary data.</text>
</comment>
<gene>
    <name evidence="2" type="ORF">BOTNAR_0358g00010</name>
</gene>
<feature type="compositionally biased region" description="Basic and acidic residues" evidence="1">
    <location>
        <begin position="292"/>
        <end position="310"/>
    </location>
</feature>
<dbReference type="Proteomes" id="UP000297452">
    <property type="component" value="Unassembled WGS sequence"/>
</dbReference>
<protein>
    <recommendedName>
        <fullName evidence="4">DRBM domain-containing protein</fullName>
    </recommendedName>
</protein>
<dbReference type="Gene3D" id="3.30.160.20">
    <property type="match status" value="1"/>
</dbReference>
<dbReference type="EMBL" id="PQXJ01000358">
    <property type="protein sequence ID" value="TGO51369.1"/>
    <property type="molecule type" value="Genomic_DNA"/>
</dbReference>
<sequence length="326" mass="35860">MLSSFTNVYGSFPNIQARMNNLAGTQASVVGMAGSGPRFQSLSDFEKEQDELQAQIDQDNLNAQPTRSRTGLPAASRPKNVPDVSGILLEGQALQEMGSTNWVGKLLEYHQANAIIPPPEYTEHRVSEQRFGCSVTIKQKTEPITTLTTFSNKKDAKKFISKLAIDWLISQNLMPSTGAVKFPKTPIAAPIAAPIPDARERSTSPTPYPSLVPGLCISLGFNPPAYRLTRMSEGTSFYEIYADFGSNPQVDGPVGKLTNIYGKNKAKEACAKEVFKYLKAIERLREESIVAQQREERRTAEEPQPQHEDSDSNANDQYSVVFGITA</sequence>
<dbReference type="CDD" id="cd00048">
    <property type="entry name" value="DSRM_SF"/>
    <property type="match status" value="1"/>
</dbReference>
<dbReference type="OrthoDB" id="5222339at2759"/>
<evidence type="ECO:0008006" key="4">
    <source>
        <dbReference type="Google" id="ProtNLM"/>
    </source>
</evidence>
<dbReference type="AlphaFoldDB" id="A0A4Z1HQI4"/>
<dbReference type="SUPFAM" id="SSF54768">
    <property type="entry name" value="dsRNA-binding domain-like"/>
    <property type="match status" value="1"/>
</dbReference>
<organism evidence="2 3">
    <name type="scientific">Botryotinia narcissicola</name>
    <dbReference type="NCBI Taxonomy" id="278944"/>
    <lineage>
        <taxon>Eukaryota</taxon>
        <taxon>Fungi</taxon>
        <taxon>Dikarya</taxon>
        <taxon>Ascomycota</taxon>
        <taxon>Pezizomycotina</taxon>
        <taxon>Leotiomycetes</taxon>
        <taxon>Helotiales</taxon>
        <taxon>Sclerotiniaceae</taxon>
        <taxon>Botryotinia</taxon>
    </lineage>
</organism>
<feature type="region of interest" description="Disordered" evidence="1">
    <location>
        <begin position="292"/>
        <end position="318"/>
    </location>
</feature>
<evidence type="ECO:0000313" key="2">
    <source>
        <dbReference type="EMBL" id="TGO51369.1"/>
    </source>
</evidence>
<feature type="compositionally biased region" description="Polar residues" evidence="1">
    <location>
        <begin position="56"/>
        <end position="69"/>
    </location>
</feature>
<feature type="region of interest" description="Disordered" evidence="1">
    <location>
        <begin position="56"/>
        <end position="79"/>
    </location>
</feature>
<evidence type="ECO:0000313" key="3">
    <source>
        <dbReference type="Proteomes" id="UP000297452"/>
    </source>
</evidence>